<organism evidence="1 2">
    <name type="scientific">Pisum sativum</name>
    <name type="common">Garden pea</name>
    <name type="synonym">Lathyrus oleraceus</name>
    <dbReference type="NCBI Taxonomy" id="3888"/>
    <lineage>
        <taxon>Eukaryota</taxon>
        <taxon>Viridiplantae</taxon>
        <taxon>Streptophyta</taxon>
        <taxon>Embryophyta</taxon>
        <taxon>Tracheophyta</taxon>
        <taxon>Spermatophyta</taxon>
        <taxon>Magnoliopsida</taxon>
        <taxon>eudicotyledons</taxon>
        <taxon>Gunneridae</taxon>
        <taxon>Pentapetalae</taxon>
        <taxon>rosids</taxon>
        <taxon>fabids</taxon>
        <taxon>Fabales</taxon>
        <taxon>Fabaceae</taxon>
        <taxon>Papilionoideae</taxon>
        <taxon>50 kb inversion clade</taxon>
        <taxon>NPAAA clade</taxon>
        <taxon>Hologalegina</taxon>
        <taxon>IRL clade</taxon>
        <taxon>Fabeae</taxon>
        <taxon>Lathyrus</taxon>
    </lineage>
</organism>
<evidence type="ECO:0000313" key="1">
    <source>
        <dbReference type="EMBL" id="KAI5403602.1"/>
    </source>
</evidence>
<dbReference type="Proteomes" id="UP001058974">
    <property type="component" value="Chromosome 5"/>
</dbReference>
<dbReference type="Gramene" id="Psat05G0096200-T1">
    <property type="protein sequence ID" value="KAI5403602.1"/>
    <property type="gene ID" value="KIW84_050962"/>
</dbReference>
<keyword evidence="2" id="KW-1185">Reference proteome</keyword>
<evidence type="ECO:0000313" key="2">
    <source>
        <dbReference type="Proteomes" id="UP001058974"/>
    </source>
</evidence>
<comment type="caution">
    <text evidence="1">The sequence shown here is derived from an EMBL/GenBank/DDBJ whole genome shotgun (WGS) entry which is preliminary data.</text>
</comment>
<protein>
    <submittedName>
        <fullName evidence="1">Uncharacterized protein</fullName>
    </submittedName>
</protein>
<name>A0A9D4WKW9_PEA</name>
<sequence>MFLKRQENECVFMLLDGLNKDLDDVRGRVLGKIPLPALRETFVEIIREEAQREVMMGKTPQSSESEGSTLVTWNLNKGRGQRKFLGMITACANGIRVKLVGISKDLNSGKMIGSAKDNG</sequence>
<reference evidence="1 2" key="1">
    <citation type="journal article" date="2022" name="Nat. Genet.">
        <title>Improved pea reference genome and pan-genome highlight genomic features and evolutionary characteristics.</title>
        <authorList>
            <person name="Yang T."/>
            <person name="Liu R."/>
            <person name="Luo Y."/>
            <person name="Hu S."/>
            <person name="Wang D."/>
            <person name="Wang C."/>
            <person name="Pandey M.K."/>
            <person name="Ge S."/>
            <person name="Xu Q."/>
            <person name="Li N."/>
            <person name="Li G."/>
            <person name="Huang Y."/>
            <person name="Saxena R.K."/>
            <person name="Ji Y."/>
            <person name="Li M."/>
            <person name="Yan X."/>
            <person name="He Y."/>
            <person name="Liu Y."/>
            <person name="Wang X."/>
            <person name="Xiang C."/>
            <person name="Varshney R.K."/>
            <person name="Ding H."/>
            <person name="Gao S."/>
            <person name="Zong X."/>
        </authorList>
    </citation>
    <scope>NUCLEOTIDE SEQUENCE [LARGE SCALE GENOMIC DNA]</scope>
    <source>
        <strain evidence="1 2">cv. Zhongwan 6</strain>
    </source>
</reference>
<dbReference type="AlphaFoldDB" id="A0A9D4WKW9"/>
<accession>A0A9D4WKW9</accession>
<proteinExistence type="predicted"/>
<gene>
    <name evidence="1" type="ORF">KIW84_050962</name>
</gene>
<dbReference type="EMBL" id="JAMSHJ010000005">
    <property type="protein sequence ID" value="KAI5403602.1"/>
    <property type="molecule type" value="Genomic_DNA"/>
</dbReference>